<accession>A0A8T0IY35</accession>
<dbReference type="AlphaFoldDB" id="A0A8T0IY35"/>
<evidence type="ECO:0000313" key="2">
    <source>
        <dbReference type="EMBL" id="KAG0588117.1"/>
    </source>
</evidence>
<name>A0A8T0IY35_CERPU</name>
<protein>
    <submittedName>
        <fullName evidence="2">Uncharacterized protein</fullName>
    </submittedName>
</protein>
<comment type="caution">
    <text evidence="2">The sequence shown here is derived from an EMBL/GenBank/DDBJ whole genome shotgun (WGS) entry which is preliminary data.</text>
</comment>
<keyword evidence="3" id="KW-1185">Reference proteome</keyword>
<feature type="compositionally biased region" description="Basic residues" evidence="1">
    <location>
        <begin position="61"/>
        <end position="70"/>
    </location>
</feature>
<evidence type="ECO:0000256" key="1">
    <source>
        <dbReference type="SAM" id="MobiDB-lite"/>
    </source>
</evidence>
<evidence type="ECO:0000313" key="3">
    <source>
        <dbReference type="Proteomes" id="UP000822688"/>
    </source>
</evidence>
<reference evidence="2" key="1">
    <citation type="submission" date="2020-06" db="EMBL/GenBank/DDBJ databases">
        <title>WGS assembly of Ceratodon purpureus strain R40.</title>
        <authorList>
            <person name="Carey S.B."/>
            <person name="Jenkins J."/>
            <person name="Shu S."/>
            <person name="Lovell J.T."/>
            <person name="Sreedasyam A."/>
            <person name="Maumus F."/>
            <person name="Tiley G.P."/>
            <person name="Fernandez-Pozo N."/>
            <person name="Barry K."/>
            <person name="Chen C."/>
            <person name="Wang M."/>
            <person name="Lipzen A."/>
            <person name="Daum C."/>
            <person name="Saski C.A."/>
            <person name="Payton A.C."/>
            <person name="Mcbreen J.C."/>
            <person name="Conrad R.E."/>
            <person name="Kollar L.M."/>
            <person name="Olsson S."/>
            <person name="Huttunen S."/>
            <person name="Landis J.B."/>
            <person name="Wickett N.J."/>
            <person name="Johnson M.G."/>
            <person name="Rensing S.A."/>
            <person name="Grimwood J."/>
            <person name="Schmutz J."/>
            <person name="Mcdaniel S.F."/>
        </authorList>
    </citation>
    <scope>NUCLEOTIDE SEQUENCE</scope>
    <source>
        <strain evidence="2">R40</strain>
    </source>
</reference>
<sequence length="106" mass="11954">MSAARRRARLSASREQEVDDLRALAGEQTQARHCNPHPRADRFVRGLQTPPGIDMIDRSRSTSRHRRSKLRPTGVYSGRLSLLMKKLSCGWSVVPLLRLCDCAGTR</sequence>
<feature type="region of interest" description="Disordered" evidence="1">
    <location>
        <begin position="33"/>
        <end position="70"/>
    </location>
</feature>
<organism evidence="2 3">
    <name type="scientific">Ceratodon purpureus</name>
    <name type="common">Fire moss</name>
    <name type="synonym">Dicranum purpureum</name>
    <dbReference type="NCBI Taxonomy" id="3225"/>
    <lineage>
        <taxon>Eukaryota</taxon>
        <taxon>Viridiplantae</taxon>
        <taxon>Streptophyta</taxon>
        <taxon>Embryophyta</taxon>
        <taxon>Bryophyta</taxon>
        <taxon>Bryophytina</taxon>
        <taxon>Bryopsida</taxon>
        <taxon>Dicranidae</taxon>
        <taxon>Pseudoditrichales</taxon>
        <taxon>Ditrichaceae</taxon>
        <taxon>Ceratodon</taxon>
    </lineage>
</organism>
<proteinExistence type="predicted"/>
<dbReference type="Proteomes" id="UP000822688">
    <property type="component" value="Chromosome 2"/>
</dbReference>
<dbReference type="EMBL" id="CM026422">
    <property type="protein sequence ID" value="KAG0588117.1"/>
    <property type="molecule type" value="Genomic_DNA"/>
</dbReference>
<gene>
    <name evidence="2" type="ORF">KC19_2G217100</name>
</gene>